<sequence>MIEILKEGFVGSLKSVYSIAMIVIPLMIILQVAKDYNVLSKIAEYFKFFTRLFSISKESIFPLLVGIIFGISYGAGVIIQSSKEGNLTKKDLLLLVAFLVTCHAVFEDTLIFVVVGANGYILLGLRFMMAIGITYYLSKRINLKDLSVLGNGNIKE</sequence>
<reference evidence="3 4" key="1">
    <citation type="submission" date="2019-07" db="EMBL/GenBank/DDBJ databases">
        <title>Complete genome of Crassaminicella thermophila SY095.</title>
        <authorList>
            <person name="Li X."/>
        </authorList>
    </citation>
    <scope>NUCLEOTIDE SEQUENCE [LARGE SCALE GENOMIC DNA]</scope>
    <source>
        <strain evidence="3 4">SY095</strain>
    </source>
</reference>
<keyword evidence="1" id="KW-0812">Transmembrane</keyword>
<feature type="transmembrane region" description="Helical" evidence="1">
    <location>
        <begin position="12"/>
        <end position="33"/>
    </location>
</feature>
<evidence type="ECO:0000256" key="1">
    <source>
        <dbReference type="SAM" id="Phobius"/>
    </source>
</evidence>
<feature type="domain" description="Nucleoside transporter/FeoB GTPase Gate" evidence="2">
    <location>
        <begin position="17"/>
        <end position="106"/>
    </location>
</feature>
<feature type="transmembrane region" description="Helical" evidence="1">
    <location>
        <begin position="60"/>
        <end position="80"/>
    </location>
</feature>
<evidence type="ECO:0000259" key="2">
    <source>
        <dbReference type="Pfam" id="PF07670"/>
    </source>
</evidence>
<keyword evidence="1" id="KW-0472">Membrane</keyword>
<feature type="transmembrane region" description="Helical" evidence="1">
    <location>
        <begin position="92"/>
        <end position="114"/>
    </location>
</feature>
<evidence type="ECO:0000313" key="3">
    <source>
        <dbReference type="EMBL" id="QEK11118.1"/>
    </source>
</evidence>
<feature type="transmembrane region" description="Helical" evidence="1">
    <location>
        <begin position="120"/>
        <end position="137"/>
    </location>
</feature>
<dbReference type="Pfam" id="PF07670">
    <property type="entry name" value="Gate"/>
    <property type="match status" value="1"/>
</dbReference>
<evidence type="ECO:0000313" key="4">
    <source>
        <dbReference type="Proteomes" id="UP000324646"/>
    </source>
</evidence>
<accession>A0A5C0SC82</accession>
<dbReference type="InterPro" id="IPR011642">
    <property type="entry name" value="Gate_dom"/>
</dbReference>
<protein>
    <submittedName>
        <fullName evidence="3">Nucleoside recognition protein</fullName>
    </submittedName>
</protein>
<proteinExistence type="predicted"/>
<organism evidence="3 4">
    <name type="scientific">Crassaminicella thermophila</name>
    <dbReference type="NCBI Taxonomy" id="2599308"/>
    <lineage>
        <taxon>Bacteria</taxon>
        <taxon>Bacillati</taxon>
        <taxon>Bacillota</taxon>
        <taxon>Clostridia</taxon>
        <taxon>Eubacteriales</taxon>
        <taxon>Clostridiaceae</taxon>
        <taxon>Crassaminicella</taxon>
    </lineage>
</organism>
<dbReference type="RefSeq" id="WP_148808193.1">
    <property type="nucleotide sequence ID" value="NZ_CP042243.1"/>
</dbReference>
<name>A0A5C0SC82_CRATE</name>
<dbReference type="OrthoDB" id="9779080at2"/>
<keyword evidence="4" id="KW-1185">Reference proteome</keyword>
<dbReference type="KEGG" id="crs:FQB35_01370"/>
<dbReference type="AlphaFoldDB" id="A0A5C0SC82"/>
<dbReference type="EMBL" id="CP042243">
    <property type="protein sequence ID" value="QEK11118.1"/>
    <property type="molecule type" value="Genomic_DNA"/>
</dbReference>
<gene>
    <name evidence="3" type="ORF">FQB35_01370</name>
</gene>
<keyword evidence="1" id="KW-1133">Transmembrane helix</keyword>
<dbReference type="Proteomes" id="UP000324646">
    <property type="component" value="Chromosome"/>
</dbReference>